<keyword evidence="3" id="KW-0479">Metal-binding</keyword>
<dbReference type="GO" id="GO:0051213">
    <property type="term" value="F:dioxygenase activity"/>
    <property type="evidence" value="ECO:0007669"/>
    <property type="project" value="UniProtKB-KW"/>
</dbReference>
<evidence type="ECO:0000256" key="5">
    <source>
        <dbReference type="ARBA" id="ARBA00022964"/>
    </source>
</evidence>
<evidence type="ECO:0000256" key="1">
    <source>
        <dbReference type="ARBA" id="ARBA00008751"/>
    </source>
</evidence>
<evidence type="ECO:0000256" key="7">
    <source>
        <dbReference type="ARBA" id="ARBA00023004"/>
    </source>
</evidence>
<dbReference type="InterPro" id="IPR043257">
    <property type="entry name" value="Rieske_N"/>
</dbReference>
<keyword evidence="5" id="KW-0223">Dioxygenase</keyword>
<dbReference type="AlphaFoldDB" id="A0A947G8B1"/>
<keyword evidence="2" id="KW-0001">2Fe-2S</keyword>
<dbReference type="Pfam" id="PF00355">
    <property type="entry name" value="Rieske"/>
    <property type="match status" value="1"/>
</dbReference>
<dbReference type="GO" id="GO:0004497">
    <property type="term" value="F:monooxygenase activity"/>
    <property type="evidence" value="ECO:0007669"/>
    <property type="project" value="UniProtKB-ARBA"/>
</dbReference>
<evidence type="ECO:0000256" key="3">
    <source>
        <dbReference type="ARBA" id="ARBA00022723"/>
    </source>
</evidence>
<feature type="domain" description="Rieske" evidence="10">
    <location>
        <begin position="55"/>
        <end position="165"/>
    </location>
</feature>
<dbReference type="CDD" id="cd08881">
    <property type="entry name" value="RHO_alpha_C_NDO-like"/>
    <property type="match status" value="1"/>
</dbReference>
<comment type="caution">
    <text evidence="11">The sequence shown here is derived from an EMBL/GenBank/DDBJ whole genome shotgun (WGS) entry which is preliminary data.</text>
</comment>
<dbReference type="GO" id="GO:0016705">
    <property type="term" value="F:oxidoreductase activity, acting on paired donors, with incorporation or reduction of molecular oxygen"/>
    <property type="evidence" value="ECO:0007669"/>
    <property type="project" value="UniProtKB-ARBA"/>
</dbReference>
<dbReference type="PROSITE" id="PS00570">
    <property type="entry name" value="RING_HYDROXYL_ALPHA"/>
    <property type="match status" value="1"/>
</dbReference>
<sequence>MAMTIYAQSRSGGEGTHLLEEARRQLAVGELPGAIYHDPEIFELEMEKIFARAWVYLAHESEIPNVGDYVVRYIGRDSFVLIRDENGNVRAHFNMCRHRGMQVCRSEMGNASHFRCPYHGWTYRNDGTLVGVPAGKEAYGDRLNKEAWGLIPIPRLDQYNGMIFGSLDPKAPSLDEWLGDMKWYLDLFTRRSAAGLEVIGAPHRWMIDADWKLGADNFVGDAYHTLMTHRSMVELGLAPPDPQFAMYGEHVHIPGKGHGLGMIGAPPNIPLPPFWGYPEEIVRSLKENYPSEAHVRVAEKLNFVHGTVFPNLSILNVMIGRDHVHPPTPMLTFRLWHPIAPGKMEVWSWFLVEKDAPEWFKEQSRLTYLRTFGTSGVFEQDDAEMWRGITRAAGGEMARRNRMNYQMGMDHLAPDPNWPGPGVAYPLDYAEANQRNFYARWLEMLEA</sequence>
<keyword evidence="6" id="KW-0560">Oxidoreductase</keyword>
<keyword evidence="8" id="KW-0411">Iron-sulfur</keyword>
<evidence type="ECO:0000256" key="9">
    <source>
        <dbReference type="ARBA" id="ARBA00023027"/>
    </source>
</evidence>
<name>A0A947G8B1_HYDSH</name>
<gene>
    <name evidence="11" type="ORF">KM312_07280</name>
</gene>
<comment type="similarity">
    <text evidence="1">Belongs to the bacterial ring-hydroxylating dioxygenase alpha subunit family.</text>
</comment>
<dbReference type="GO" id="GO:0051537">
    <property type="term" value="F:2 iron, 2 sulfur cluster binding"/>
    <property type="evidence" value="ECO:0007669"/>
    <property type="project" value="UniProtKB-KW"/>
</dbReference>
<keyword evidence="4" id="KW-0058">Aromatic hydrocarbons catabolism</keyword>
<evidence type="ECO:0000313" key="12">
    <source>
        <dbReference type="Proteomes" id="UP000748108"/>
    </source>
</evidence>
<dbReference type="PANTHER" id="PTHR43756:SF1">
    <property type="entry name" value="3-PHENYLPROPIONATE_CINNAMIC ACID DIOXYGENASE SUBUNIT ALPHA"/>
    <property type="match status" value="1"/>
</dbReference>
<dbReference type="Gene3D" id="3.90.380.10">
    <property type="entry name" value="Naphthalene 1,2-dioxygenase Alpha Subunit, Chain A, domain 1"/>
    <property type="match status" value="1"/>
</dbReference>
<proteinExistence type="inferred from homology"/>
<reference evidence="11" key="1">
    <citation type="journal article" date="2021" name="Microbiology">
        <title>Metagenomic Analysis of the Microbial Community in the Underground Coal Fire Area (Kemerovo Region, Russia) Revealed Predominance of Thermophilic Members of the Phyla Deinococcus-thermus, Aquificae, and Firmicutes.</title>
        <authorList>
            <person name="Kadnikov V."/>
            <person name="Mardanov A.V."/>
            <person name="Beletsky A.V."/>
            <person name="Karnachuk O.V."/>
            <person name="Ravin N.V."/>
        </authorList>
    </citation>
    <scope>NUCLEOTIDE SEQUENCE</scope>
    <source>
        <strain evidence="11">RBS10-49</strain>
    </source>
</reference>
<dbReference type="InterPro" id="IPR015879">
    <property type="entry name" value="Ring_hydroxy_dOase_asu_C_dom"/>
</dbReference>
<dbReference type="PRINTS" id="PR00090">
    <property type="entry name" value="RNGDIOXGNASE"/>
</dbReference>
<evidence type="ECO:0000259" key="10">
    <source>
        <dbReference type="PROSITE" id="PS51296"/>
    </source>
</evidence>
<dbReference type="SUPFAM" id="SSF55961">
    <property type="entry name" value="Bet v1-like"/>
    <property type="match status" value="1"/>
</dbReference>
<dbReference type="GO" id="GO:0005506">
    <property type="term" value="F:iron ion binding"/>
    <property type="evidence" value="ECO:0007669"/>
    <property type="project" value="InterPro"/>
</dbReference>
<dbReference type="CDD" id="cd03535">
    <property type="entry name" value="Rieske_RO_Alpha_NDO"/>
    <property type="match status" value="1"/>
</dbReference>
<dbReference type="SUPFAM" id="SSF50022">
    <property type="entry name" value="ISP domain"/>
    <property type="match status" value="1"/>
</dbReference>
<evidence type="ECO:0000256" key="6">
    <source>
        <dbReference type="ARBA" id="ARBA00023002"/>
    </source>
</evidence>
<dbReference type="EMBL" id="JAHHQF010000057">
    <property type="protein sequence ID" value="MBT9282442.1"/>
    <property type="molecule type" value="Genomic_DNA"/>
</dbReference>
<protein>
    <submittedName>
        <fullName evidence="11">Rieske 2Fe-2S domain-containing protein</fullName>
    </submittedName>
</protein>
<dbReference type="InterPro" id="IPR043266">
    <property type="entry name" value="RHO_NdoB-like_C"/>
</dbReference>
<dbReference type="Proteomes" id="UP000748108">
    <property type="component" value="Unassembled WGS sequence"/>
</dbReference>
<dbReference type="InterPro" id="IPR036922">
    <property type="entry name" value="Rieske_2Fe-2S_sf"/>
</dbReference>
<dbReference type="InterPro" id="IPR001663">
    <property type="entry name" value="Rng_hydr_dOase-A"/>
</dbReference>
<keyword evidence="9" id="KW-0520">NAD</keyword>
<dbReference type="Pfam" id="PF00848">
    <property type="entry name" value="Ring_hydroxyl_A"/>
    <property type="match status" value="1"/>
</dbReference>
<dbReference type="InterPro" id="IPR015881">
    <property type="entry name" value="ARHD_Rieske_2Fe_2S"/>
</dbReference>
<dbReference type="InterPro" id="IPR017941">
    <property type="entry name" value="Rieske_2Fe-2S"/>
</dbReference>
<dbReference type="Gene3D" id="2.102.10.10">
    <property type="entry name" value="Rieske [2Fe-2S] iron-sulphur domain"/>
    <property type="match status" value="1"/>
</dbReference>
<organism evidence="11 12">
    <name type="scientific">Hydrogenibacillus schlegelii</name>
    <name type="common">Bacillus schlegelii</name>
    <dbReference type="NCBI Taxonomy" id="1484"/>
    <lineage>
        <taxon>Bacteria</taxon>
        <taxon>Bacillati</taxon>
        <taxon>Bacillota</taxon>
        <taxon>Bacilli</taxon>
        <taxon>Bacillales</taxon>
        <taxon>Bacillales Family X. Incertae Sedis</taxon>
        <taxon>Hydrogenibacillus</taxon>
    </lineage>
</organism>
<evidence type="ECO:0000313" key="11">
    <source>
        <dbReference type="EMBL" id="MBT9282442.1"/>
    </source>
</evidence>
<evidence type="ECO:0000256" key="2">
    <source>
        <dbReference type="ARBA" id="ARBA00022714"/>
    </source>
</evidence>
<evidence type="ECO:0000256" key="4">
    <source>
        <dbReference type="ARBA" id="ARBA00022797"/>
    </source>
</evidence>
<dbReference type="PANTHER" id="PTHR43756">
    <property type="entry name" value="CHOLINE MONOOXYGENASE, CHLOROPLASTIC"/>
    <property type="match status" value="1"/>
</dbReference>
<keyword evidence="7" id="KW-0408">Iron</keyword>
<evidence type="ECO:0000256" key="8">
    <source>
        <dbReference type="ARBA" id="ARBA00023014"/>
    </source>
</evidence>
<dbReference type="PROSITE" id="PS51296">
    <property type="entry name" value="RIESKE"/>
    <property type="match status" value="1"/>
</dbReference>
<accession>A0A947G8B1</accession>